<sequence length="462" mass="52382">MVSSTSLLNLGEDILGILAEKVDEDRTFYRIDEEDRNTQNLCLVSRAFRKPCQRLLFREIHLRNGKYPLVAPLPSLLRLRSVLSGNIHLCRYTRILELSQTFEGDMDDDFIPWMEQDPLLATVLNLFASSPITILRLNSDFHHPMLYWSDIDDQIQTSFTSIFAKPTLRTLELSQVVICSLLLTPNRLPQLENLCLSGSRIEVIQEENLSASVVRRENGALTNVYIDFYTETFWEDYDTPLHEFVAEAGLNFQTVKCLGVKFGEETLPSFSPLLPSLLHLVDLRISFSSLRPDLSERLNLSSLVSLANFSVCNRFRDHLNPSLCWTIDALASIPSSHPSLLSISVGLRFRFNAASMEHQYLIGLLSDELQRLHNRPASGTTSGVRKIALHLRTHHMSLRGLGRSDPAFDAMKEAIAAIFRWGEEGDDTGTRSGEFIMDLVLNQTCDEWVFANSPLDSMRFSL</sequence>
<evidence type="ECO:0000313" key="2">
    <source>
        <dbReference type="Proteomes" id="UP000308600"/>
    </source>
</evidence>
<dbReference type="EMBL" id="ML208262">
    <property type="protein sequence ID" value="TFK75492.1"/>
    <property type="molecule type" value="Genomic_DNA"/>
</dbReference>
<protein>
    <submittedName>
        <fullName evidence="1">Uncharacterized protein</fullName>
    </submittedName>
</protein>
<evidence type="ECO:0000313" key="1">
    <source>
        <dbReference type="EMBL" id="TFK75492.1"/>
    </source>
</evidence>
<proteinExistence type="predicted"/>
<gene>
    <name evidence="1" type="ORF">BDN72DRAFT_892022</name>
</gene>
<keyword evidence="2" id="KW-1185">Reference proteome</keyword>
<organism evidence="1 2">
    <name type="scientific">Pluteus cervinus</name>
    <dbReference type="NCBI Taxonomy" id="181527"/>
    <lineage>
        <taxon>Eukaryota</taxon>
        <taxon>Fungi</taxon>
        <taxon>Dikarya</taxon>
        <taxon>Basidiomycota</taxon>
        <taxon>Agaricomycotina</taxon>
        <taxon>Agaricomycetes</taxon>
        <taxon>Agaricomycetidae</taxon>
        <taxon>Agaricales</taxon>
        <taxon>Pluteineae</taxon>
        <taxon>Pluteaceae</taxon>
        <taxon>Pluteus</taxon>
    </lineage>
</organism>
<dbReference type="Proteomes" id="UP000308600">
    <property type="component" value="Unassembled WGS sequence"/>
</dbReference>
<reference evidence="1 2" key="1">
    <citation type="journal article" date="2019" name="Nat. Ecol. Evol.">
        <title>Megaphylogeny resolves global patterns of mushroom evolution.</title>
        <authorList>
            <person name="Varga T."/>
            <person name="Krizsan K."/>
            <person name="Foldi C."/>
            <person name="Dima B."/>
            <person name="Sanchez-Garcia M."/>
            <person name="Sanchez-Ramirez S."/>
            <person name="Szollosi G.J."/>
            <person name="Szarkandi J.G."/>
            <person name="Papp V."/>
            <person name="Albert L."/>
            <person name="Andreopoulos W."/>
            <person name="Angelini C."/>
            <person name="Antonin V."/>
            <person name="Barry K.W."/>
            <person name="Bougher N.L."/>
            <person name="Buchanan P."/>
            <person name="Buyck B."/>
            <person name="Bense V."/>
            <person name="Catcheside P."/>
            <person name="Chovatia M."/>
            <person name="Cooper J."/>
            <person name="Damon W."/>
            <person name="Desjardin D."/>
            <person name="Finy P."/>
            <person name="Geml J."/>
            <person name="Haridas S."/>
            <person name="Hughes K."/>
            <person name="Justo A."/>
            <person name="Karasinski D."/>
            <person name="Kautmanova I."/>
            <person name="Kiss B."/>
            <person name="Kocsube S."/>
            <person name="Kotiranta H."/>
            <person name="LaButti K.M."/>
            <person name="Lechner B.E."/>
            <person name="Liimatainen K."/>
            <person name="Lipzen A."/>
            <person name="Lukacs Z."/>
            <person name="Mihaltcheva S."/>
            <person name="Morgado L.N."/>
            <person name="Niskanen T."/>
            <person name="Noordeloos M.E."/>
            <person name="Ohm R.A."/>
            <person name="Ortiz-Santana B."/>
            <person name="Ovrebo C."/>
            <person name="Racz N."/>
            <person name="Riley R."/>
            <person name="Savchenko A."/>
            <person name="Shiryaev A."/>
            <person name="Soop K."/>
            <person name="Spirin V."/>
            <person name="Szebenyi C."/>
            <person name="Tomsovsky M."/>
            <person name="Tulloss R.E."/>
            <person name="Uehling J."/>
            <person name="Grigoriev I.V."/>
            <person name="Vagvolgyi C."/>
            <person name="Papp T."/>
            <person name="Martin F.M."/>
            <person name="Miettinen O."/>
            <person name="Hibbett D.S."/>
            <person name="Nagy L.G."/>
        </authorList>
    </citation>
    <scope>NUCLEOTIDE SEQUENCE [LARGE SCALE GENOMIC DNA]</scope>
    <source>
        <strain evidence="1 2">NL-1719</strain>
    </source>
</reference>
<accession>A0ACD3BD05</accession>
<name>A0ACD3BD05_9AGAR</name>